<evidence type="ECO:0000256" key="1">
    <source>
        <dbReference type="SAM" id="Coils"/>
    </source>
</evidence>
<organism evidence="3">
    <name type="scientific">marine sediment metagenome</name>
    <dbReference type="NCBI Taxonomy" id="412755"/>
    <lineage>
        <taxon>unclassified sequences</taxon>
        <taxon>metagenomes</taxon>
        <taxon>ecological metagenomes</taxon>
    </lineage>
</organism>
<dbReference type="InterPro" id="IPR045056">
    <property type="entry name" value="Nop56/Nop58"/>
</dbReference>
<dbReference type="PROSITE" id="PS51358">
    <property type="entry name" value="NOP"/>
    <property type="match status" value="1"/>
</dbReference>
<keyword evidence="1" id="KW-0175">Coiled coil</keyword>
<sequence>ELFQKVSILLAQKKVDERLHSQDLQIIQMVNALDDLIQTANLLSERLSCWSVIPTPEEKIQPFRNTLSKVNEEIKRLEQQIDADMKHIAPNISKIVGPLIGARLISLAGGMQKLAVMPTSTVQILGAEKALFRFKKEGGKPPKHGVLFQHLLINKSPKTERGKIARVLAAKTATAAKADAFTKRDIADDLLEELTVRIQGIRNK</sequence>
<dbReference type="PANTHER" id="PTHR10894">
    <property type="entry name" value="NUCLEOLAR PROTEIN 5 NUCLEOLAR PROTEIN NOP5 NOP58"/>
    <property type="match status" value="1"/>
</dbReference>
<proteinExistence type="predicted"/>
<protein>
    <recommendedName>
        <fullName evidence="2">Nop domain-containing protein</fullName>
    </recommendedName>
</protein>
<dbReference type="GO" id="GO:0032040">
    <property type="term" value="C:small-subunit processome"/>
    <property type="evidence" value="ECO:0007669"/>
    <property type="project" value="InterPro"/>
</dbReference>
<dbReference type="InterPro" id="IPR036070">
    <property type="entry name" value="Nop_dom_sf"/>
</dbReference>
<feature type="non-terminal residue" evidence="3">
    <location>
        <position position="1"/>
    </location>
</feature>
<feature type="coiled-coil region" evidence="1">
    <location>
        <begin position="60"/>
        <end position="87"/>
    </location>
</feature>
<evidence type="ECO:0000259" key="2">
    <source>
        <dbReference type="PROSITE" id="PS51358"/>
    </source>
</evidence>
<feature type="domain" description="Nop" evidence="2">
    <location>
        <begin position="88"/>
        <end position="203"/>
    </location>
</feature>
<name>X1SJ41_9ZZZZ</name>
<dbReference type="GO" id="GO:0030515">
    <property type="term" value="F:snoRNA binding"/>
    <property type="evidence" value="ECO:0007669"/>
    <property type="project" value="InterPro"/>
</dbReference>
<dbReference type="InterPro" id="IPR002687">
    <property type="entry name" value="Nop_dom"/>
</dbReference>
<dbReference type="Pfam" id="PF01798">
    <property type="entry name" value="Nop"/>
    <property type="match status" value="1"/>
</dbReference>
<comment type="caution">
    <text evidence="3">The sequence shown here is derived from an EMBL/GenBank/DDBJ whole genome shotgun (WGS) entry which is preliminary data.</text>
</comment>
<reference evidence="3" key="1">
    <citation type="journal article" date="2014" name="Front. Microbiol.">
        <title>High frequency of phylogenetically diverse reductive dehalogenase-homologous genes in deep subseafloor sedimentary metagenomes.</title>
        <authorList>
            <person name="Kawai M."/>
            <person name="Futagami T."/>
            <person name="Toyoda A."/>
            <person name="Takaki Y."/>
            <person name="Nishi S."/>
            <person name="Hori S."/>
            <person name="Arai W."/>
            <person name="Tsubouchi T."/>
            <person name="Morono Y."/>
            <person name="Uchiyama I."/>
            <person name="Ito T."/>
            <person name="Fujiyama A."/>
            <person name="Inagaki F."/>
            <person name="Takami H."/>
        </authorList>
    </citation>
    <scope>NUCLEOTIDE SEQUENCE</scope>
    <source>
        <strain evidence="3">Expedition CK06-06</strain>
    </source>
</reference>
<dbReference type="AlphaFoldDB" id="X1SJ41"/>
<dbReference type="Gene3D" id="1.10.287.4070">
    <property type="match status" value="1"/>
</dbReference>
<dbReference type="Gene3D" id="1.10.246.90">
    <property type="entry name" value="Nop domain"/>
    <property type="match status" value="1"/>
</dbReference>
<accession>X1SJ41</accession>
<gene>
    <name evidence="3" type="ORF">S12H4_25557</name>
</gene>
<dbReference type="InterPro" id="IPR042239">
    <property type="entry name" value="Nop_C"/>
</dbReference>
<dbReference type="PANTHER" id="PTHR10894:SF0">
    <property type="entry name" value="NUCLEOLAR PROTEIN 56"/>
    <property type="match status" value="1"/>
</dbReference>
<dbReference type="SUPFAM" id="SSF89124">
    <property type="entry name" value="Nop domain"/>
    <property type="match status" value="1"/>
</dbReference>
<dbReference type="GO" id="GO:0031428">
    <property type="term" value="C:box C/D methylation guide snoRNP complex"/>
    <property type="evidence" value="ECO:0007669"/>
    <property type="project" value="InterPro"/>
</dbReference>
<dbReference type="EMBL" id="BARW01014417">
    <property type="protein sequence ID" value="GAI75435.1"/>
    <property type="molecule type" value="Genomic_DNA"/>
</dbReference>
<evidence type="ECO:0000313" key="3">
    <source>
        <dbReference type="EMBL" id="GAI75435.1"/>
    </source>
</evidence>